<protein>
    <submittedName>
        <fullName evidence="2">Uncharacterized protein</fullName>
    </submittedName>
</protein>
<reference evidence="2 3" key="1">
    <citation type="submission" date="2018-05" db="EMBL/GenBank/DDBJ databases">
        <title>Genomic Encyclopedia of Type Strains, Phase IV (KMG-V): Genome sequencing to study the core and pangenomes of soil and plant-associated prokaryotes.</title>
        <authorList>
            <person name="Whitman W."/>
        </authorList>
    </citation>
    <scope>NUCLEOTIDE SEQUENCE [LARGE SCALE GENOMIC DNA]</scope>
    <source>
        <strain evidence="2 3">SCZa-39</strain>
    </source>
</reference>
<feature type="transmembrane region" description="Helical" evidence="1">
    <location>
        <begin position="49"/>
        <end position="69"/>
    </location>
</feature>
<proteinExistence type="predicted"/>
<evidence type="ECO:0000256" key="1">
    <source>
        <dbReference type="SAM" id="Phobius"/>
    </source>
</evidence>
<evidence type="ECO:0000313" key="3">
    <source>
        <dbReference type="Proteomes" id="UP000245712"/>
    </source>
</evidence>
<gene>
    <name evidence="2" type="ORF">C7402_110181</name>
</gene>
<organism evidence="2 3">
    <name type="scientific">Paraburkholderia unamae</name>
    <dbReference type="NCBI Taxonomy" id="219649"/>
    <lineage>
        <taxon>Bacteria</taxon>
        <taxon>Pseudomonadati</taxon>
        <taxon>Pseudomonadota</taxon>
        <taxon>Betaproteobacteria</taxon>
        <taxon>Burkholderiales</taxon>
        <taxon>Burkholderiaceae</taxon>
        <taxon>Paraburkholderia</taxon>
    </lineage>
</organism>
<keyword evidence="3" id="KW-1185">Reference proteome</keyword>
<dbReference type="RefSeq" id="WP_116612060.1">
    <property type="nucleotide sequence ID" value="NZ_CAJZAT010000186.1"/>
</dbReference>
<comment type="caution">
    <text evidence="2">The sequence shown here is derived from an EMBL/GenBank/DDBJ whole genome shotgun (WGS) entry which is preliminary data.</text>
</comment>
<keyword evidence="1" id="KW-0472">Membrane</keyword>
<name>A0ABX5KQB1_9BURK</name>
<evidence type="ECO:0000313" key="2">
    <source>
        <dbReference type="EMBL" id="PVX81777.1"/>
    </source>
</evidence>
<sequence length="88" mass="9775">MQSETLKKAKAATFLNRSALCLLMFPVACLIWALNAYPPQDACWLCFSLAIYTWPFAGVLFVISAGFHAGSRGRRLKKDIGFQEAHGH</sequence>
<dbReference type="EMBL" id="QEOB01000010">
    <property type="protein sequence ID" value="PVX81777.1"/>
    <property type="molecule type" value="Genomic_DNA"/>
</dbReference>
<feature type="transmembrane region" description="Helical" evidence="1">
    <location>
        <begin position="20"/>
        <end position="37"/>
    </location>
</feature>
<keyword evidence="1" id="KW-0812">Transmembrane</keyword>
<keyword evidence="1" id="KW-1133">Transmembrane helix</keyword>
<accession>A0ABX5KQB1</accession>
<dbReference type="Proteomes" id="UP000245712">
    <property type="component" value="Unassembled WGS sequence"/>
</dbReference>